<feature type="transmembrane region" description="Helical" evidence="8">
    <location>
        <begin position="311"/>
        <end position="330"/>
    </location>
</feature>
<dbReference type="PANTHER" id="PTHR33908">
    <property type="entry name" value="MANNOSYLTRANSFERASE YKCB-RELATED"/>
    <property type="match status" value="1"/>
</dbReference>
<feature type="transmembrane region" description="Helical" evidence="8">
    <location>
        <begin position="156"/>
        <end position="189"/>
    </location>
</feature>
<keyword evidence="5 8" id="KW-0812">Transmembrane</keyword>
<reference evidence="10 11" key="1">
    <citation type="submission" date="2008-06" db="EMBL/GenBank/DDBJ databases">
        <title>Complete sequence of Chloroherpeton thalassium ATCC 35110.</title>
        <authorList>
            <consortium name="US DOE Joint Genome Institute"/>
            <person name="Lucas S."/>
            <person name="Copeland A."/>
            <person name="Lapidus A."/>
            <person name="Glavina del Rio T."/>
            <person name="Dalin E."/>
            <person name="Tice H."/>
            <person name="Bruce D."/>
            <person name="Goodwin L."/>
            <person name="Pitluck S."/>
            <person name="Schmutz J."/>
            <person name="Larimer F."/>
            <person name="Land M."/>
            <person name="Hauser L."/>
            <person name="Kyrpides N."/>
            <person name="Mikhailova N."/>
            <person name="Liu Z."/>
            <person name="Li T."/>
            <person name="Zhao F."/>
            <person name="Overmann J."/>
            <person name="Bryant D.A."/>
            <person name="Richardson P."/>
        </authorList>
    </citation>
    <scope>NUCLEOTIDE SEQUENCE [LARGE SCALE GENOMIC DNA]</scope>
    <source>
        <strain evidence="11">ATCC 35110 / GB-78</strain>
    </source>
</reference>
<comment type="subcellular location">
    <subcellularLocation>
        <location evidence="1">Cell membrane</location>
        <topology evidence="1">Multi-pass membrane protein</topology>
    </subcellularLocation>
</comment>
<evidence type="ECO:0000256" key="2">
    <source>
        <dbReference type="ARBA" id="ARBA00022475"/>
    </source>
</evidence>
<dbReference type="HOGENOM" id="CLU_019200_0_1_10"/>
<evidence type="ECO:0000256" key="4">
    <source>
        <dbReference type="ARBA" id="ARBA00022679"/>
    </source>
</evidence>
<dbReference type="Pfam" id="PF13231">
    <property type="entry name" value="PMT_2"/>
    <property type="match status" value="1"/>
</dbReference>
<dbReference type="KEGG" id="cts:Ctha_0666"/>
<dbReference type="GO" id="GO:0009103">
    <property type="term" value="P:lipopolysaccharide biosynthetic process"/>
    <property type="evidence" value="ECO:0007669"/>
    <property type="project" value="UniProtKB-ARBA"/>
</dbReference>
<evidence type="ECO:0000256" key="6">
    <source>
        <dbReference type="ARBA" id="ARBA00022989"/>
    </source>
</evidence>
<feature type="transmembrane region" description="Helical" evidence="8">
    <location>
        <begin position="342"/>
        <end position="362"/>
    </location>
</feature>
<dbReference type="GO" id="GO:0010041">
    <property type="term" value="P:response to iron(III) ion"/>
    <property type="evidence" value="ECO:0007669"/>
    <property type="project" value="TreeGrafter"/>
</dbReference>
<proteinExistence type="predicted"/>
<keyword evidence="2" id="KW-1003">Cell membrane</keyword>
<name>B3QVS8_CHLT3</name>
<dbReference type="OrthoDB" id="9792789at2"/>
<dbReference type="EMBL" id="CP001100">
    <property type="protein sequence ID" value="ACF13135.1"/>
    <property type="molecule type" value="Genomic_DNA"/>
</dbReference>
<evidence type="ECO:0000256" key="7">
    <source>
        <dbReference type="ARBA" id="ARBA00023136"/>
    </source>
</evidence>
<dbReference type="eggNOG" id="COG1807">
    <property type="taxonomic scope" value="Bacteria"/>
</dbReference>
<dbReference type="PANTHER" id="PTHR33908:SF3">
    <property type="entry name" value="UNDECAPRENYL PHOSPHATE-ALPHA-4-AMINO-4-DEOXY-L-ARABINOSE ARABINOSYL TRANSFERASE"/>
    <property type="match status" value="1"/>
</dbReference>
<feature type="domain" description="Glycosyltransferase RgtA/B/C/D-like" evidence="9">
    <location>
        <begin position="57"/>
        <end position="218"/>
    </location>
</feature>
<evidence type="ECO:0000256" key="1">
    <source>
        <dbReference type="ARBA" id="ARBA00004651"/>
    </source>
</evidence>
<gene>
    <name evidence="10" type="ordered locus">Ctha_0666</name>
</gene>
<evidence type="ECO:0000313" key="11">
    <source>
        <dbReference type="Proteomes" id="UP000001208"/>
    </source>
</evidence>
<feature type="transmembrane region" description="Helical" evidence="8">
    <location>
        <begin position="286"/>
        <end position="305"/>
    </location>
</feature>
<dbReference type="RefSeq" id="WP_012499219.1">
    <property type="nucleotide sequence ID" value="NC_011026.1"/>
</dbReference>
<dbReference type="CAZy" id="GT83">
    <property type="family name" value="Glycosyltransferase Family 83"/>
</dbReference>
<sequence>MKNYLLLFLASAILLFSNIWGQPLYILDEAKNASCAREMLESENPIVPTFNYSLRTDKPPLHYYFMMLSYSMFGVNEFAARFFSSVFGVLSVLITYGFSRRYLSESAAVWAAVVLLSSLHYNLQFHFSVPDPYLIFFLTLAFFSFFAAVKESAPKFFYLFYAALAFGTLSKGPVAIALPGLILLIYLLLKKDLTLKRIFGMRLISGGLLFLLIAVPWYVMVGLATDFEWTNSFFLKHNVGRFTETMEGHGGIFLITPIFAFVGLLPFSIFLVQAIRKSWQARETDLLLFSLIISAVFIGFFSVSQTKLPNYIVPSYPFLAIILGNFLASLENGETAKSQKLGISYGAYLFLMLLVPAAAYFALPLEKALAGLQYLAAVFLLLPFGAAFACVFYLKKNPAMANRVMAGSFMLTTLLFFYVVFPRIYMENPVARSLPKMDTEQPIAYYKRLNPSFAFYLRKPIPKLETEKEVRDYLEEHPKAYIITSRRDFREISEVADFEILMERKDTFERPVTMVVTPKTPMCDN</sequence>
<keyword evidence="11" id="KW-1185">Reference proteome</keyword>
<protein>
    <submittedName>
        <fullName evidence="10">Glycosyl transferase family 39</fullName>
    </submittedName>
</protein>
<keyword evidence="6 8" id="KW-1133">Transmembrane helix</keyword>
<feature type="transmembrane region" description="Helical" evidence="8">
    <location>
        <begin position="252"/>
        <end position="274"/>
    </location>
</feature>
<keyword evidence="4 10" id="KW-0808">Transferase</keyword>
<dbReference type="AlphaFoldDB" id="B3QVS8"/>
<feature type="transmembrane region" description="Helical" evidence="8">
    <location>
        <begin position="133"/>
        <end position="150"/>
    </location>
</feature>
<dbReference type="InterPro" id="IPR038731">
    <property type="entry name" value="RgtA/B/C-like"/>
</dbReference>
<evidence type="ECO:0000259" key="9">
    <source>
        <dbReference type="Pfam" id="PF13231"/>
    </source>
</evidence>
<feature type="transmembrane region" description="Helical" evidence="8">
    <location>
        <begin position="374"/>
        <end position="394"/>
    </location>
</feature>
<dbReference type="GO" id="GO:0005886">
    <property type="term" value="C:plasma membrane"/>
    <property type="evidence" value="ECO:0007669"/>
    <property type="project" value="UniProtKB-SubCell"/>
</dbReference>
<accession>B3QVS8</accession>
<keyword evidence="3" id="KW-0328">Glycosyltransferase</keyword>
<evidence type="ECO:0000256" key="5">
    <source>
        <dbReference type="ARBA" id="ARBA00022692"/>
    </source>
</evidence>
<evidence type="ECO:0000256" key="3">
    <source>
        <dbReference type="ARBA" id="ARBA00022676"/>
    </source>
</evidence>
<dbReference type="Proteomes" id="UP000001208">
    <property type="component" value="Chromosome"/>
</dbReference>
<feature type="transmembrane region" description="Helical" evidence="8">
    <location>
        <begin position="201"/>
        <end position="219"/>
    </location>
</feature>
<evidence type="ECO:0000256" key="8">
    <source>
        <dbReference type="SAM" id="Phobius"/>
    </source>
</evidence>
<evidence type="ECO:0000313" key="10">
    <source>
        <dbReference type="EMBL" id="ACF13135.1"/>
    </source>
</evidence>
<feature type="transmembrane region" description="Helical" evidence="8">
    <location>
        <begin position="406"/>
        <end position="426"/>
    </location>
</feature>
<dbReference type="GO" id="GO:0016763">
    <property type="term" value="F:pentosyltransferase activity"/>
    <property type="evidence" value="ECO:0007669"/>
    <property type="project" value="TreeGrafter"/>
</dbReference>
<feature type="transmembrane region" description="Helical" evidence="8">
    <location>
        <begin position="78"/>
        <end position="98"/>
    </location>
</feature>
<dbReference type="STRING" id="517418.Ctha_0666"/>
<dbReference type="InterPro" id="IPR050297">
    <property type="entry name" value="LipidA_mod_glycosyltrf_83"/>
</dbReference>
<keyword evidence="7 8" id="KW-0472">Membrane</keyword>
<organism evidence="10 11">
    <name type="scientific">Chloroherpeton thalassium (strain ATCC 35110 / GB-78)</name>
    <dbReference type="NCBI Taxonomy" id="517418"/>
    <lineage>
        <taxon>Bacteria</taxon>
        <taxon>Pseudomonadati</taxon>
        <taxon>Chlorobiota</taxon>
        <taxon>Chlorobiia</taxon>
        <taxon>Chlorobiales</taxon>
        <taxon>Chloroherpetonaceae</taxon>
        <taxon>Chloroherpeton</taxon>
    </lineage>
</organism>